<feature type="region of interest" description="Disordered" evidence="1">
    <location>
        <begin position="1009"/>
        <end position="1072"/>
    </location>
</feature>
<evidence type="ECO:0000313" key="2">
    <source>
        <dbReference type="EMBL" id="RPB16271.1"/>
    </source>
</evidence>
<gene>
    <name evidence="2" type="ORF">P167DRAFT_542078</name>
</gene>
<dbReference type="GO" id="GO:0005737">
    <property type="term" value="C:cytoplasm"/>
    <property type="evidence" value="ECO:0007669"/>
    <property type="project" value="TreeGrafter"/>
</dbReference>
<dbReference type="STRING" id="1392247.A0A3N4L6K5"/>
<accession>A0A3N4L6K5</accession>
<feature type="region of interest" description="Disordered" evidence="1">
    <location>
        <begin position="1"/>
        <end position="42"/>
    </location>
</feature>
<feature type="region of interest" description="Disordered" evidence="1">
    <location>
        <begin position="1120"/>
        <end position="1139"/>
    </location>
</feature>
<feature type="compositionally biased region" description="Basic residues" evidence="1">
    <location>
        <begin position="1120"/>
        <end position="1132"/>
    </location>
</feature>
<dbReference type="InterPro" id="IPR045142">
    <property type="entry name" value="BCAS3-like"/>
</dbReference>
<feature type="compositionally biased region" description="Low complexity" evidence="1">
    <location>
        <begin position="130"/>
        <end position="146"/>
    </location>
</feature>
<dbReference type="Proteomes" id="UP000277580">
    <property type="component" value="Unassembled WGS sequence"/>
</dbReference>
<dbReference type="GO" id="GO:0006914">
    <property type="term" value="P:autophagy"/>
    <property type="evidence" value="ECO:0007669"/>
    <property type="project" value="InterPro"/>
</dbReference>
<dbReference type="GO" id="GO:0042594">
    <property type="term" value="P:response to starvation"/>
    <property type="evidence" value="ECO:0007669"/>
    <property type="project" value="TreeGrafter"/>
</dbReference>
<protein>
    <recommendedName>
        <fullName evidence="4">WD40 repeat-like protein</fullName>
    </recommendedName>
</protein>
<feature type="compositionally biased region" description="Basic and acidic residues" evidence="1">
    <location>
        <begin position="1025"/>
        <end position="1036"/>
    </location>
</feature>
<feature type="compositionally biased region" description="Low complexity" evidence="1">
    <location>
        <begin position="310"/>
        <end position="329"/>
    </location>
</feature>
<dbReference type="PANTHER" id="PTHR13268">
    <property type="entry name" value="BREAST CARCINOMA AMPLIFIED SEQUENCE 3"/>
    <property type="match status" value="1"/>
</dbReference>
<proteinExistence type="predicted"/>
<evidence type="ECO:0000256" key="1">
    <source>
        <dbReference type="SAM" id="MobiDB-lite"/>
    </source>
</evidence>
<feature type="region of interest" description="Disordered" evidence="1">
    <location>
        <begin position="777"/>
        <end position="800"/>
    </location>
</feature>
<feature type="compositionally biased region" description="Polar residues" evidence="1">
    <location>
        <begin position="1009"/>
        <end position="1021"/>
    </location>
</feature>
<feature type="compositionally biased region" description="Gly residues" evidence="1">
    <location>
        <begin position="831"/>
        <end position="847"/>
    </location>
</feature>
<evidence type="ECO:0000313" key="3">
    <source>
        <dbReference type="Proteomes" id="UP000277580"/>
    </source>
</evidence>
<feature type="compositionally biased region" description="Pro residues" evidence="1">
    <location>
        <begin position="780"/>
        <end position="789"/>
    </location>
</feature>
<organism evidence="2 3">
    <name type="scientific">Morchella conica CCBAS932</name>
    <dbReference type="NCBI Taxonomy" id="1392247"/>
    <lineage>
        <taxon>Eukaryota</taxon>
        <taxon>Fungi</taxon>
        <taxon>Dikarya</taxon>
        <taxon>Ascomycota</taxon>
        <taxon>Pezizomycotina</taxon>
        <taxon>Pezizomycetes</taxon>
        <taxon>Pezizales</taxon>
        <taxon>Morchellaceae</taxon>
        <taxon>Morchella</taxon>
    </lineage>
</organism>
<dbReference type="SUPFAM" id="SSF50998">
    <property type="entry name" value="Quinoprotein alcohol dehydrogenase-like"/>
    <property type="match status" value="1"/>
</dbReference>
<evidence type="ECO:0008006" key="4">
    <source>
        <dbReference type="Google" id="ProtNLM"/>
    </source>
</evidence>
<feature type="region of interest" description="Disordered" evidence="1">
    <location>
        <begin position="99"/>
        <end position="150"/>
    </location>
</feature>
<sequence>MPAFTDHYKNPRQYRNTPSSSLPSKPLPITAPAPGASALGGGNAFGSSRARIYPREYNSRHTAPRSPHLSNTASPLLSALPNATDLFPRSIPFASFLSSSTPSTNGPNSLGSASGGVGLGVGVSPPPSGPASYSSGGNYSGSNGNPRQIRGYPGFEEQFTNHSAPGSNGYYNPSQRYAVQGSPIPLSPQFGGLQPQLQPGEGNYACSFDTLDEPFGGHAGATTGNGGGSGGGDNVLCLGWEGGVDVWKVGRGVLEQVGRLEGLGGGVKSAKILPTPPRNDPLAAHRPLICLTIHSSVVPIESDPPIVQETETPYSTSPPSRPSTSASNRSGHHSPANATDWQTRVEIWSLSSRKKIASLFTSPVVPSADFGFGIGGPPPPWGGLRVEVTGTKVVVGVGVSGELYIFGLEDGVLRKGSKEQAEWRCLGKVWTCVQTNHQGSFSVDSGIAGNGFVDGTPVFSVSNGWLAYCPASAGSSVHAGGEVDAACNSPSVTSQCPPIQPSLTVAVSAEDEALLNRFTREVTQEFIRGAKWATETGKKALQSYWNGNQSNGAPPPPAPPLPIAGINGGMYGMPNGSMISFQGNTQPSGLGQQLRQMQQMGGTPPQTQFFQNTAQQPTNEPRLVGILDLNKILHGDGGSGTQHGSITPMATFLPQGGVSYLSFAPGGLALLTASTKGDSLFVWDVMRAIHHPPGNPSLGHKSSASLGGGLDAAKMAGSTIGAPDPAALGKHVRQIARFNRLTVATIVDVGWSSPRGEKLTVVTEKGTVHFYDLPSGAYQWPPPRKPPPSSSAVTTGGSGGAAGAAVSGAVNLLSSSTQPLLSAARRRRSGGSSGSPSGGIFVNGGAGNPAKRGGQNNSNSGSPNDNSGIRVSLPQGFGAVTAGCVRFLVGKERGYVAMNGGGILRIYEVKPGGGGSKKRQNGGGVVMNNYLEYELPLLPDGSQQQQQLSIEGEEKQAGGYWSGRYHHHRSEEQTKYDQHPLSFAEIETNAVFPPFHTDRHVRLFVYTDNGSSNQLPQQHPQRGNDWQHDETRQDTQHKRRGKRGAATPAALSPPVSRPESPTPEKRKKSADQWVFGLPLPAEKLNIGSARGEVEFAGDEGGLAEAMASHLKLEGTGMNGKKKIVGKKGRRVKGGAFGTEIGTDEGFFEDDCEVLEYTGN</sequence>
<dbReference type="InParanoid" id="A0A3N4L6K5"/>
<dbReference type="OrthoDB" id="3938623at2759"/>
<dbReference type="InterPro" id="IPR011047">
    <property type="entry name" value="Quinoprotein_ADH-like_sf"/>
</dbReference>
<keyword evidence="3" id="KW-1185">Reference proteome</keyword>
<reference evidence="2 3" key="1">
    <citation type="journal article" date="2018" name="Nat. Ecol. Evol.">
        <title>Pezizomycetes genomes reveal the molecular basis of ectomycorrhizal truffle lifestyle.</title>
        <authorList>
            <person name="Murat C."/>
            <person name="Payen T."/>
            <person name="Noel B."/>
            <person name="Kuo A."/>
            <person name="Morin E."/>
            <person name="Chen J."/>
            <person name="Kohler A."/>
            <person name="Krizsan K."/>
            <person name="Balestrini R."/>
            <person name="Da Silva C."/>
            <person name="Montanini B."/>
            <person name="Hainaut M."/>
            <person name="Levati E."/>
            <person name="Barry K.W."/>
            <person name="Belfiori B."/>
            <person name="Cichocki N."/>
            <person name="Clum A."/>
            <person name="Dockter R.B."/>
            <person name="Fauchery L."/>
            <person name="Guy J."/>
            <person name="Iotti M."/>
            <person name="Le Tacon F."/>
            <person name="Lindquist E.A."/>
            <person name="Lipzen A."/>
            <person name="Malagnac F."/>
            <person name="Mello A."/>
            <person name="Molinier V."/>
            <person name="Miyauchi S."/>
            <person name="Poulain J."/>
            <person name="Riccioni C."/>
            <person name="Rubini A."/>
            <person name="Sitrit Y."/>
            <person name="Splivallo R."/>
            <person name="Traeger S."/>
            <person name="Wang M."/>
            <person name="Zifcakova L."/>
            <person name="Wipf D."/>
            <person name="Zambonelli A."/>
            <person name="Paolocci F."/>
            <person name="Nowrousian M."/>
            <person name="Ottonello S."/>
            <person name="Baldrian P."/>
            <person name="Spatafora J.W."/>
            <person name="Henrissat B."/>
            <person name="Nagy L.G."/>
            <person name="Aury J.M."/>
            <person name="Wincker P."/>
            <person name="Grigoriev I.V."/>
            <person name="Bonfante P."/>
            <person name="Martin F.M."/>
        </authorList>
    </citation>
    <scope>NUCLEOTIDE SEQUENCE [LARGE SCALE GENOMIC DNA]</scope>
    <source>
        <strain evidence="2 3">CCBAS932</strain>
    </source>
</reference>
<name>A0A3N4L6K5_9PEZI</name>
<feature type="compositionally biased region" description="Low complexity" evidence="1">
    <location>
        <begin position="99"/>
        <end position="112"/>
    </location>
</feature>
<dbReference type="PANTHER" id="PTHR13268:SF0">
    <property type="entry name" value="BCAS3 MICROTUBULE ASSOCIATED CELL MIGRATION FACTOR"/>
    <property type="match status" value="1"/>
</dbReference>
<dbReference type="EMBL" id="ML119109">
    <property type="protein sequence ID" value="RPB16271.1"/>
    <property type="molecule type" value="Genomic_DNA"/>
</dbReference>
<dbReference type="AlphaFoldDB" id="A0A3N4L6K5"/>
<feature type="region of interest" description="Disordered" evidence="1">
    <location>
        <begin position="820"/>
        <end position="870"/>
    </location>
</feature>
<feature type="region of interest" description="Disordered" evidence="1">
    <location>
        <begin position="307"/>
        <end position="338"/>
    </location>
</feature>
<feature type="compositionally biased region" description="Low complexity" evidence="1">
    <location>
        <begin position="853"/>
        <end position="868"/>
    </location>
</feature>